<dbReference type="Proteomes" id="UP000235388">
    <property type="component" value="Unassembled WGS sequence"/>
</dbReference>
<sequence>MAAWNTHHSRRSSTNFWSGVFCRARGELFSSVFVPGIAMADGLIPTSSVAAPRSAARAPWPWPRLILISHCSPSPSQFFFFPLICSLPPPDRVSIATSRTGPSYPHPLLLPLSP</sequence>
<organism evidence="1 2">
    <name type="scientific">Puccinia coronata f. sp. avenae</name>
    <dbReference type="NCBI Taxonomy" id="200324"/>
    <lineage>
        <taxon>Eukaryota</taxon>
        <taxon>Fungi</taxon>
        <taxon>Dikarya</taxon>
        <taxon>Basidiomycota</taxon>
        <taxon>Pucciniomycotina</taxon>
        <taxon>Pucciniomycetes</taxon>
        <taxon>Pucciniales</taxon>
        <taxon>Pucciniaceae</taxon>
        <taxon>Puccinia</taxon>
    </lineage>
</organism>
<name>A0A2N5U596_9BASI</name>
<accession>A0A2N5U596</accession>
<comment type="caution">
    <text evidence="1">The sequence shown here is derived from an EMBL/GenBank/DDBJ whole genome shotgun (WGS) entry which is preliminary data.</text>
</comment>
<dbReference type="AlphaFoldDB" id="A0A2N5U596"/>
<reference evidence="1 2" key="1">
    <citation type="submission" date="2017-11" db="EMBL/GenBank/DDBJ databases">
        <title>De novo assembly and phasing of dikaryotic genomes from two isolates of Puccinia coronata f. sp. avenae, the causal agent of oat crown rust.</title>
        <authorList>
            <person name="Miller M.E."/>
            <person name="Zhang Y."/>
            <person name="Omidvar V."/>
            <person name="Sperschneider J."/>
            <person name="Schwessinger B."/>
            <person name="Raley C."/>
            <person name="Palmer J.M."/>
            <person name="Garnica D."/>
            <person name="Upadhyaya N."/>
            <person name="Rathjen J."/>
            <person name="Taylor J.M."/>
            <person name="Park R.F."/>
            <person name="Dodds P.N."/>
            <person name="Hirsch C.D."/>
            <person name="Kianian S.F."/>
            <person name="Figueroa M."/>
        </authorList>
    </citation>
    <scope>NUCLEOTIDE SEQUENCE [LARGE SCALE GENOMIC DNA]</scope>
    <source>
        <strain evidence="1">12NC29</strain>
    </source>
</reference>
<proteinExistence type="predicted"/>
<dbReference type="EMBL" id="PGCJ01000312">
    <property type="protein sequence ID" value="PLW32902.1"/>
    <property type="molecule type" value="Genomic_DNA"/>
</dbReference>
<protein>
    <submittedName>
        <fullName evidence="1">Uncharacterized protein</fullName>
    </submittedName>
</protein>
<evidence type="ECO:0000313" key="2">
    <source>
        <dbReference type="Proteomes" id="UP000235388"/>
    </source>
</evidence>
<gene>
    <name evidence="1" type="ORF">PCANC_17110</name>
</gene>
<keyword evidence="2" id="KW-1185">Reference proteome</keyword>
<evidence type="ECO:0000313" key="1">
    <source>
        <dbReference type="EMBL" id="PLW32902.1"/>
    </source>
</evidence>